<organism evidence="1 2">
    <name type="scientific">Sinanodonta woodiana</name>
    <name type="common">Chinese pond mussel</name>
    <name type="synonym">Anodonta woodiana</name>
    <dbReference type="NCBI Taxonomy" id="1069815"/>
    <lineage>
        <taxon>Eukaryota</taxon>
        <taxon>Metazoa</taxon>
        <taxon>Spiralia</taxon>
        <taxon>Lophotrochozoa</taxon>
        <taxon>Mollusca</taxon>
        <taxon>Bivalvia</taxon>
        <taxon>Autobranchia</taxon>
        <taxon>Heteroconchia</taxon>
        <taxon>Palaeoheterodonta</taxon>
        <taxon>Unionida</taxon>
        <taxon>Unionoidea</taxon>
        <taxon>Unionidae</taxon>
        <taxon>Unioninae</taxon>
        <taxon>Sinanodonta</taxon>
    </lineage>
</organism>
<dbReference type="AlphaFoldDB" id="A0ABD3WTK9"/>
<sequence length="55" mass="6538">MRKNEIFKISCLMKILGVYWSDRIEAGGLLKEENQQILPSLWRKEDDDGWDMHAE</sequence>
<dbReference type="Proteomes" id="UP001634394">
    <property type="component" value="Unassembled WGS sequence"/>
</dbReference>
<comment type="caution">
    <text evidence="1">The sequence shown here is derived from an EMBL/GenBank/DDBJ whole genome shotgun (WGS) entry which is preliminary data.</text>
</comment>
<proteinExistence type="predicted"/>
<accession>A0ABD3WTK9</accession>
<evidence type="ECO:0000313" key="1">
    <source>
        <dbReference type="EMBL" id="KAL3875845.1"/>
    </source>
</evidence>
<keyword evidence="2" id="KW-1185">Reference proteome</keyword>
<gene>
    <name evidence="1" type="ORF">ACJMK2_033756</name>
</gene>
<reference evidence="1 2" key="1">
    <citation type="submission" date="2024-11" db="EMBL/GenBank/DDBJ databases">
        <title>Chromosome-level genome assembly of the freshwater bivalve Anodonta woodiana.</title>
        <authorList>
            <person name="Chen X."/>
        </authorList>
    </citation>
    <scope>NUCLEOTIDE SEQUENCE [LARGE SCALE GENOMIC DNA]</scope>
    <source>
        <strain evidence="1">MN2024</strain>
        <tissue evidence="1">Gills</tissue>
    </source>
</reference>
<feature type="non-terminal residue" evidence="1">
    <location>
        <position position="55"/>
    </location>
</feature>
<protein>
    <submittedName>
        <fullName evidence="1">Uncharacterized protein</fullName>
    </submittedName>
</protein>
<evidence type="ECO:0000313" key="2">
    <source>
        <dbReference type="Proteomes" id="UP001634394"/>
    </source>
</evidence>
<name>A0ABD3WTK9_SINWO</name>
<dbReference type="EMBL" id="JBJQND010000005">
    <property type="protein sequence ID" value="KAL3875845.1"/>
    <property type="molecule type" value="Genomic_DNA"/>
</dbReference>